<dbReference type="PANTHER" id="PTHR30026:SF20">
    <property type="entry name" value="OUTER MEMBRANE PROTEIN TOLC"/>
    <property type="match status" value="1"/>
</dbReference>
<dbReference type="Proteomes" id="UP000473278">
    <property type="component" value="Unassembled WGS sequence"/>
</dbReference>
<dbReference type="Gene3D" id="1.20.1600.10">
    <property type="entry name" value="Outer membrane efflux proteins (OEP)"/>
    <property type="match status" value="1"/>
</dbReference>
<dbReference type="EMBL" id="JAALLT010000002">
    <property type="protein sequence ID" value="NGP76063.1"/>
    <property type="molecule type" value="Genomic_DNA"/>
</dbReference>
<evidence type="ECO:0000256" key="2">
    <source>
        <dbReference type="ARBA" id="ARBA00007613"/>
    </source>
</evidence>
<evidence type="ECO:0000256" key="3">
    <source>
        <dbReference type="ARBA" id="ARBA00022448"/>
    </source>
</evidence>
<evidence type="ECO:0000256" key="8">
    <source>
        <dbReference type="SAM" id="SignalP"/>
    </source>
</evidence>
<keyword evidence="7" id="KW-0998">Cell outer membrane</keyword>
<dbReference type="Pfam" id="PF02321">
    <property type="entry name" value="OEP"/>
    <property type="match status" value="2"/>
</dbReference>
<name>A0A6M1T711_9BACT</name>
<evidence type="ECO:0000256" key="1">
    <source>
        <dbReference type="ARBA" id="ARBA00004442"/>
    </source>
</evidence>
<accession>A0A6M1T711</accession>
<proteinExistence type="inferred from homology"/>
<dbReference type="AlphaFoldDB" id="A0A6M1T711"/>
<dbReference type="SUPFAM" id="SSF56954">
    <property type="entry name" value="Outer membrane efflux proteins (OEP)"/>
    <property type="match status" value="1"/>
</dbReference>
<evidence type="ECO:0000313" key="9">
    <source>
        <dbReference type="EMBL" id="NGP76063.1"/>
    </source>
</evidence>
<organism evidence="9 10">
    <name type="scientific">Halalkalibaculum roseum</name>
    <dbReference type="NCBI Taxonomy" id="2709311"/>
    <lineage>
        <taxon>Bacteria</taxon>
        <taxon>Pseudomonadati</taxon>
        <taxon>Balneolota</taxon>
        <taxon>Balneolia</taxon>
        <taxon>Balneolales</taxon>
        <taxon>Balneolaceae</taxon>
        <taxon>Halalkalibaculum</taxon>
    </lineage>
</organism>
<evidence type="ECO:0000256" key="6">
    <source>
        <dbReference type="ARBA" id="ARBA00023136"/>
    </source>
</evidence>
<gene>
    <name evidence="9" type="ORF">G3570_05440</name>
</gene>
<dbReference type="GO" id="GO:0015288">
    <property type="term" value="F:porin activity"/>
    <property type="evidence" value="ECO:0007669"/>
    <property type="project" value="TreeGrafter"/>
</dbReference>
<keyword evidence="5" id="KW-0812">Transmembrane</keyword>
<dbReference type="GO" id="GO:0015562">
    <property type="term" value="F:efflux transmembrane transporter activity"/>
    <property type="evidence" value="ECO:0007669"/>
    <property type="project" value="InterPro"/>
</dbReference>
<feature type="chain" id="PRO_5026887492" evidence="8">
    <location>
        <begin position="21"/>
        <end position="453"/>
    </location>
</feature>
<protein>
    <submittedName>
        <fullName evidence="9">TolC family protein</fullName>
    </submittedName>
</protein>
<dbReference type="PANTHER" id="PTHR30026">
    <property type="entry name" value="OUTER MEMBRANE PROTEIN TOLC"/>
    <property type="match status" value="1"/>
</dbReference>
<dbReference type="GO" id="GO:1990281">
    <property type="term" value="C:efflux pump complex"/>
    <property type="evidence" value="ECO:0007669"/>
    <property type="project" value="TreeGrafter"/>
</dbReference>
<evidence type="ECO:0000256" key="7">
    <source>
        <dbReference type="ARBA" id="ARBA00023237"/>
    </source>
</evidence>
<evidence type="ECO:0000256" key="5">
    <source>
        <dbReference type="ARBA" id="ARBA00022692"/>
    </source>
</evidence>
<keyword evidence="10" id="KW-1185">Reference proteome</keyword>
<keyword evidence="6" id="KW-0472">Membrane</keyword>
<feature type="signal peptide" evidence="8">
    <location>
        <begin position="1"/>
        <end position="20"/>
    </location>
</feature>
<reference evidence="9 10" key="1">
    <citation type="submission" date="2020-02" db="EMBL/GenBank/DDBJ databases">
        <title>Balneolaceae bacterium YR4-1, complete genome.</title>
        <authorList>
            <person name="Li Y."/>
            <person name="Wu S."/>
        </authorList>
    </citation>
    <scope>NUCLEOTIDE SEQUENCE [LARGE SCALE GENOMIC DNA]</scope>
    <source>
        <strain evidence="9 10">YR4-1</strain>
    </source>
</reference>
<dbReference type="InterPro" id="IPR003423">
    <property type="entry name" value="OMP_efflux"/>
</dbReference>
<keyword evidence="4" id="KW-1134">Transmembrane beta strand</keyword>
<comment type="caution">
    <text evidence="9">The sequence shown here is derived from an EMBL/GenBank/DDBJ whole genome shotgun (WGS) entry which is preliminary data.</text>
</comment>
<dbReference type="GO" id="GO:0009279">
    <property type="term" value="C:cell outer membrane"/>
    <property type="evidence" value="ECO:0007669"/>
    <property type="project" value="UniProtKB-SubCell"/>
</dbReference>
<keyword evidence="3" id="KW-0813">Transport</keyword>
<comment type="subcellular location">
    <subcellularLocation>
        <location evidence="1">Cell outer membrane</location>
    </subcellularLocation>
</comment>
<sequence>MQKVILVLTLILAMTLSLQAQDVEEITLQEAIEIALKNNYQLKQASNNLDLAEKTIFSEYSDFLPSISAGLDGSSRKGQQLVRQGDTQVFQDNVTNGLSGRLSASLPLFSGFDNIISLRISEADKLSSEERFQRAKENVIFNTASDFLQLLLNKELLQIAQENLASSEKQLEQVRAQVEVGSRPTVDLYNQESTVASNELTVTRRENNLQISRLSLIRQLQIDPSGNYEFITPELDTESVSMSTGTEYSIENLVDQALENRSDLKADMAELRTLELQLKQAKFDLFPTLSASASLSSSYSDQYFGGGVSFSDQFWDQNYTSSVGLSLNIPIFNNWNRMNRIQSAQVNLKNADLGLENTRLQIIQEVYQAYNDYVSYIKELESTDKALTAAEKTYETQQERYEVGAGTLIELSDANAQFVQAQANRAQAVFSFIFQKKLLDYYLGKLNQDISLN</sequence>
<evidence type="ECO:0000313" key="10">
    <source>
        <dbReference type="Proteomes" id="UP000473278"/>
    </source>
</evidence>
<evidence type="ECO:0000256" key="4">
    <source>
        <dbReference type="ARBA" id="ARBA00022452"/>
    </source>
</evidence>
<dbReference type="RefSeq" id="WP_165140095.1">
    <property type="nucleotide sequence ID" value="NZ_JAALLT010000002.1"/>
</dbReference>
<comment type="similarity">
    <text evidence="2">Belongs to the outer membrane factor (OMF) (TC 1.B.17) family.</text>
</comment>
<dbReference type="InterPro" id="IPR051906">
    <property type="entry name" value="TolC-like"/>
</dbReference>
<keyword evidence="8" id="KW-0732">Signal</keyword>